<organism evidence="2 3">
    <name type="scientific">Roseateles oligotrophus</name>
    <dbReference type="NCBI Taxonomy" id="1769250"/>
    <lineage>
        <taxon>Bacteria</taxon>
        <taxon>Pseudomonadati</taxon>
        <taxon>Pseudomonadota</taxon>
        <taxon>Betaproteobacteria</taxon>
        <taxon>Burkholderiales</taxon>
        <taxon>Sphaerotilaceae</taxon>
        <taxon>Roseateles</taxon>
    </lineage>
</organism>
<keyword evidence="3" id="KW-1185">Reference proteome</keyword>
<evidence type="ECO:0000313" key="3">
    <source>
        <dbReference type="Proteomes" id="UP000562027"/>
    </source>
</evidence>
<evidence type="ECO:0000313" key="2">
    <source>
        <dbReference type="EMBL" id="MBB4843835.1"/>
    </source>
</evidence>
<feature type="region of interest" description="Disordered" evidence="1">
    <location>
        <begin position="162"/>
        <end position="187"/>
    </location>
</feature>
<dbReference type="EMBL" id="JACHLP010000004">
    <property type="protein sequence ID" value="MBB4843835.1"/>
    <property type="molecule type" value="Genomic_DNA"/>
</dbReference>
<feature type="compositionally biased region" description="Basic and acidic residues" evidence="1">
    <location>
        <begin position="162"/>
        <end position="171"/>
    </location>
</feature>
<accession>A0A840LAN1</accession>
<comment type="caution">
    <text evidence="2">The sequence shown here is derived from an EMBL/GenBank/DDBJ whole genome shotgun (WGS) entry which is preliminary data.</text>
</comment>
<proteinExistence type="predicted"/>
<protein>
    <submittedName>
        <fullName evidence="2">Uncharacterized protein</fullName>
    </submittedName>
</protein>
<evidence type="ECO:0000256" key="1">
    <source>
        <dbReference type="SAM" id="MobiDB-lite"/>
    </source>
</evidence>
<dbReference type="Proteomes" id="UP000562027">
    <property type="component" value="Unassembled WGS sequence"/>
</dbReference>
<reference evidence="2 3" key="1">
    <citation type="submission" date="2020-08" db="EMBL/GenBank/DDBJ databases">
        <title>Functional genomics of gut bacteria from endangered species of beetles.</title>
        <authorList>
            <person name="Carlos-Shanley C."/>
        </authorList>
    </citation>
    <scope>NUCLEOTIDE SEQUENCE [LARGE SCALE GENOMIC DNA]</scope>
    <source>
        <strain evidence="2 3">S00239</strain>
    </source>
</reference>
<gene>
    <name evidence="2" type="ORF">HNP55_002358</name>
</gene>
<name>A0A840LAN1_9BURK</name>
<feature type="region of interest" description="Disordered" evidence="1">
    <location>
        <begin position="211"/>
        <end position="236"/>
    </location>
</feature>
<dbReference type="AlphaFoldDB" id="A0A840LAN1"/>
<sequence>MSAVCEFDDVRLPRPMPGLRPGSRLTFFASPKKVSKERRPRCLAPAGFVAVLKFQGSRRTHFARWRSLRSDSRAKLEVEGADAPALEFSAPHPDIWDRTPSRLAARRLGQQPNWRSARSADTYRGDAQRAVTEFPVLPGRGTQNLSGVAKRLPALTSRPLFERSEQSERSELGAARQIRVPQRTPQGPGIRGAFFASFLVRTRKEVARRGEFPAGPAKGIPTHFGQPTIQRLGHAP</sequence>